<dbReference type="InterPro" id="IPR021955">
    <property type="entry name" value="DUF3572"/>
</dbReference>
<organism evidence="1 2">
    <name type="scientific">Sphingomonas olei</name>
    <dbReference type="NCBI Taxonomy" id="1886787"/>
    <lineage>
        <taxon>Bacteria</taxon>
        <taxon>Pseudomonadati</taxon>
        <taxon>Pseudomonadota</taxon>
        <taxon>Alphaproteobacteria</taxon>
        <taxon>Sphingomonadales</taxon>
        <taxon>Sphingomonadaceae</taxon>
        <taxon>Sphingomonas</taxon>
    </lineage>
</organism>
<evidence type="ECO:0000313" key="1">
    <source>
        <dbReference type="EMBL" id="THG37800.1"/>
    </source>
</evidence>
<accession>A0ABY2QEI3</accession>
<proteinExistence type="predicted"/>
<keyword evidence="2" id="KW-1185">Reference proteome</keyword>
<reference evidence="1 2" key="1">
    <citation type="submission" date="2019-04" db="EMBL/GenBank/DDBJ databases">
        <title>Microbes associate with the intestines of laboratory mice.</title>
        <authorList>
            <person name="Navarre W."/>
            <person name="Wong E."/>
            <person name="Huang K.C."/>
            <person name="Tropini C."/>
            <person name="Ng K."/>
            <person name="Yu B."/>
        </authorList>
    </citation>
    <scope>NUCLEOTIDE SEQUENCE [LARGE SCALE GENOMIC DNA]</scope>
    <source>
        <strain evidence="1 2">NM83_B4-11</strain>
    </source>
</reference>
<dbReference type="Pfam" id="PF12096">
    <property type="entry name" value="DUF3572"/>
    <property type="match status" value="1"/>
</dbReference>
<dbReference type="RefSeq" id="WP_136452257.1">
    <property type="nucleotide sequence ID" value="NZ_SSTI01000014.1"/>
</dbReference>
<sequence length="91" mass="9842">MKTADSNGEPADALALQALAWTLSDTDRAGRLLALTGLHPDDLRERIGEPSVLAACLLFLEAHEPDLIACASVLDCKPEALVRARHELERL</sequence>
<gene>
    <name evidence="1" type="ORF">E5988_15315</name>
</gene>
<evidence type="ECO:0000313" key="2">
    <source>
        <dbReference type="Proteomes" id="UP000308038"/>
    </source>
</evidence>
<name>A0ABY2QEI3_9SPHN</name>
<comment type="caution">
    <text evidence="1">The sequence shown here is derived from an EMBL/GenBank/DDBJ whole genome shotgun (WGS) entry which is preliminary data.</text>
</comment>
<protein>
    <submittedName>
        <fullName evidence="1">DUF3572 family protein</fullName>
    </submittedName>
</protein>
<dbReference type="Proteomes" id="UP000308038">
    <property type="component" value="Unassembled WGS sequence"/>
</dbReference>
<dbReference type="EMBL" id="SSTI01000014">
    <property type="protein sequence ID" value="THG37800.1"/>
    <property type="molecule type" value="Genomic_DNA"/>
</dbReference>